<dbReference type="GO" id="GO:0003755">
    <property type="term" value="F:peptidyl-prolyl cis-trans isomerase activity"/>
    <property type="evidence" value="ECO:0007669"/>
    <property type="project" value="UniProtKB-KW"/>
</dbReference>
<keyword evidence="2" id="KW-0732">Signal</keyword>
<dbReference type="Pfam" id="PF13616">
    <property type="entry name" value="Rotamase_3"/>
    <property type="match status" value="1"/>
</dbReference>
<keyword evidence="1" id="KW-0697">Rotamase</keyword>
<dbReference type="InterPro" id="IPR023058">
    <property type="entry name" value="PPIase_PpiC_CS"/>
</dbReference>
<dbReference type="Pfam" id="PF13624">
    <property type="entry name" value="SurA_N_3"/>
    <property type="match status" value="1"/>
</dbReference>
<accession>A0A1G9TQ98</accession>
<dbReference type="SUPFAM" id="SSF109998">
    <property type="entry name" value="Triger factor/SurA peptide-binding domain-like"/>
    <property type="match status" value="1"/>
</dbReference>
<dbReference type="InterPro" id="IPR046357">
    <property type="entry name" value="PPIase_dom_sf"/>
</dbReference>
<sequence>MLKKLMSVAVSLVMCVTMTACSSGAKTNGIVATVNGKEITAGDYEKTLALYKQSVEGMYGASVWETEIEKGVKYKDTFKNDMLKQMVNVEVVCEDAKKQKIAPSKEEVDKAFKELKKSIDKDEEYKKNLQKLGISDEYLKQQQEQDLTIKKYKENFDKTTKISDEEIEKYYNDHKKEYYKDEVKASHILISTTDKDGKPLSEEKKKAAKKKAEDLLKKAKAGDEFAALAKENSDDPGSGSQGGDLGYFGKGKMVPEFEKTAFSLKVGEISDIVESQFGYHIIKVTDKVNEQTPLKDVKDSIKTTLLTEKFNKKIETLAKEAKVEKNENVIKKIKF</sequence>
<dbReference type="Gene3D" id="3.10.50.40">
    <property type="match status" value="1"/>
</dbReference>
<keyword evidence="5" id="KW-1185">Reference proteome</keyword>
<evidence type="ECO:0000256" key="1">
    <source>
        <dbReference type="PROSITE-ProRule" id="PRU00278"/>
    </source>
</evidence>
<dbReference type="PROSITE" id="PS50198">
    <property type="entry name" value="PPIC_PPIASE_2"/>
    <property type="match status" value="1"/>
</dbReference>
<dbReference type="PROSITE" id="PS01096">
    <property type="entry name" value="PPIC_PPIASE_1"/>
    <property type="match status" value="1"/>
</dbReference>
<dbReference type="InterPro" id="IPR000297">
    <property type="entry name" value="PPIase_PpiC"/>
</dbReference>
<dbReference type="InterPro" id="IPR027304">
    <property type="entry name" value="Trigger_fact/SurA_dom_sf"/>
</dbReference>
<dbReference type="PANTHER" id="PTHR47245">
    <property type="entry name" value="PEPTIDYLPROLYL ISOMERASE"/>
    <property type="match status" value="1"/>
</dbReference>
<keyword evidence="1" id="KW-0413">Isomerase</keyword>
<name>A0A1G9TQ98_9FIRM</name>
<dbReference type="AlphaFoldDB" id="A0A1G9TQ98"/>
<reference evidence="4 5" key="1">
    <citation type="submission" date="2016-10" db="EMBL/GenBank/DDBJ databases">
        <authorList>
            <person name="de Groot N.N."/>
        </authorList>
    </citation>
    <scope>NUCLEOTIDE SEQUENCE [LARGE SCALE GENOMIC DNA]</scope>
    <source>
        <strain evidence="4 5">DSM 797</strain>
    </source>
</reference>
<feature type="domain" description="PpiC" evidence="3">
    <location>
        <begin position="180"/>
        <end position="286"/>
    </location>
</feature>
<dbReference type="EMBL" id="FNGW01000013">
    <property type="protein sequence ID" value="SDM49832.1"/>
    <property type="molecule type" value="Genomic_DNA"/>
</dbReference>
<dbReference type="Proteomes" id="UP000199068">
    <property type="component" value="Unassembled WGS sequence"/>
</dbReference>
<dbReference type="Gene3D" id="1.10.4030.10">
    <property type="entry name" value="Porin chaperone SurA, peptide-binding domain"/>
    <property type="match status" value="1"/>
</dbReference>
<evidence type="ECO:0000313" key="4">
    <source>
        <dbReference type="EMBL" id="SDM49832.1"/>
    </source>
</evidence>
<dbReference type="PROSITE" id="PS51257">
    <property type="entry name" value="PROKAR_LIPOPROTEIN"/>
    <property type="match status" value="1"/>
</dbReference>
<feature type="chain" id="PRO_5011450065" evidence="2">
    <location>
        <begin position="26"/>
        <end position="335"/>
    </location>
</feature>
<evidence type="ECO:0000313" key="5">
    <source>
        <dbReference type="Proteomes" id="UP000199068"/>
    </source>
</evidence>
<evidence type="ECO:0000256" key="2">
    <source>
        <dbReference type="SAM" id="SignalP"/>
    </source>
</evidence>
<dbReference type="PANTHER" id="PTHR47245:SF2">
    <property type="entry name" value="PEPTIDYL-PROLYL CIS-TRANS ISOMERASE HP_0175-RELATED"/>
    <property type="match status" value="1"/>
</dbReference>
<protein>
    <submittedName>
        <fullName evidence="4">Foldase protein PrsA</fullName>
    </submittedName>
</protein>
<dbReference type="STRING" id="1121325.SAMN04515677_11345"/>
<gene>
    <name evidence="4" type="ORF">SAMN04515677_11345</name>
</gene>
<organism evidence="4 5">
    <name type="scientific">Romboutsia lituseburensis DSM 797</name>
    <dbReference type="NCBI Taxonomy" id="1121325"/>
    <lineage>
        <taxon>Bacteria</taxon>
        <taxon>Bacillati</taxon>
        <taxon>Bacillota</taxon>
        <taxon>Clostridia</taxon>
        <taxon>Peptostreptococcales</taxon>
        <taxon>Peptostreptococcaceae</taxon>
        <taxon>Romboutsia</taxon>
    </lineage>
</organism>
<proteinExistence type="predicted"/>
<evidence type="ECO:0000259" key="3">
    <source>
        <dbReference type="PROSITE" id="PS50198"/>
    </source>
</evidence>
<dbReference type="InterPro" id="IPR050245">
    <property type="entry name" value="PrsA_foldase"/>
</dbReference>
<dbReference type="RefSeq" id="WP_092727645.1">
    <property type="nucleotide sequence ID" value="NZ_FNGW01000013.1"/>
</dbReference>
<dbReference type="SUPFAM" id="SSF54534">
    <property type="entry name" value="FKBP-like"/>
    <property type="match status" value="1"/>
</dbReference>
<feature type="signal peptide" evidence="2">
    <location>
        <begin position="1"/>
        <end position="25"/>
    </location>
</feature>